<keyword evidence="2" id="KW-1185">Reference proteome</keyword>
<evidence type="ECO:0000313" key="1">
    <source>
        <dbReference type="EMBL" id="KUN36558.1"/>
    </source>
</evidence>
<reference evidence="1 2" key="1">
    <citation type="submission" date="2015-10" db="EMBL/GenBank/DDBJ databases">
        <title>Draft genome sequence of Streptomyces longwoodensis DSM 41677, type strain for the species Streptomyces longwoodensis.</title>
        <authorList>
            <person name="Ruckert C."/>
            <person name="Winkler A."/>
            <person name="Kalinowski J."/>
            <person name="Kampfer P."/>
            <person name="Glaeser S."/>
        </authorList>
    </citation>
    <scope>NUCLEOTIDE SEQUENCE [LARGE SCALE GENOMIC DNA]</scope>
    <source>
        <strain evidence="1 2">DSM 41677</strain>
    </source>
</reference>
<dbReference type="EMBL" id="LMWS01000023">
    <property type="protein sequence ID" value="KUN36558.1"/>
    <property type="molecule type" value="Genomic_DNA"/>
</dbReference>
<gene>
    <name evidence="1" type="ORF">AQJ30_20170</name>
</gene>
<accession>A0A101QV34</accession>
<dbReference type="AlphaFoldDB" id="A0A101QV34"/>
<evidence type="ECO:0000313" key="2">
    <source>
        <dbReference type="Proteomes" id="UP000053271"/>
    </source>
</evidence>
<protein>
    <submittedName>
        <fullName evidence="1">Uncharacterized protein</fullName>
    </submittedName>
</protein>
<organism evidence="1 2">
    <name type="scientific">Streptomyces longwoodensis</name>
    <dbReference type="NCBI Taxonomy" id="68231"/>
    <lineage>
        <taxon>Bacteria</taxon>
        <taxon>Bacillati</taxon>
        <taxon>Actinomycetota</taxon>
        <taxon>Actinomycetes</taxon>
        <taxon>Kitasatosporales</taxon>
        <taxon>Streptomycetaceae</taxon>
        <taxon>Streptomyces</taxon>
    </lineage>
</organism>
<name>A0A101QV34_9ACTN</name>
<sequence>MRARVRAMGRGVGAGIGWGHERGDEHTLRERFEDPWVAWNALRTVVSRREPRGPVATEVSRH</sequence>
<comment type="caution">
    <text evidence="1">The sequence shown here is derived from an EMBL/GenBank/DDBJ whole genome shotgun (WGS) entry which is preliminary data.</text>
</comment>
<proteinExistence type="predicted"/>
<dbReference type="Proteomes" id="UP000053271">
    <property type="component" value="Unassembled WGS sequence"/>
</dbReference>